<dbReference type="HOGENOM" id="CLU_1635294_0_0_1"/>
<keyword evidence="2" id="KW-1185">Reference proteome</keyword>
<name>D6RL24_COPC7</name>
<dbReference type="GeneID" id="9378543"/>
<protein>
    <submittedName>
        <fullName evidence="1">Uncharacterized protein</fullName>
    </submittedName>
</protein>
<dbReference type="EMBL" id="AACS02000002">
    <property type="protein sequence ID" value="EFI28516.1"/>
    <property type="molecule type" value="Genomic_DNA"/>
</dbReference>
<dbReference type="RefSeq" id="XP_002912010.1">
    <property type="nucleotide sequence ID" value="XM_002911964.1"/>
</dbReference>
<gene>
    <name evidence="1" type="ORF">CC1G_14048</name>
</gene>
<proteinExistence type="predicted"/>
<dbReference type="AlphaFoldDB" id="D6RL24"/>
<evidence type="ECO:0000313" key="1">
    <source>
        <dbReference type="EMBL" id="EFI28516.1"/>
    </source>
</evidence>
<dbReference type="InParanoid" id="D6RL24"/>
<accession>D6RL24</accession>
<evidence type="ECO:0000313" key="2">
    <source>
        <dbReference type="Proteomes" id="UP000001861"/>
    </source>
</evidence>
<dbReference type="KEGG" id="cci:CC1G_14048"/>
<reference evidence="1 2" key="1">
    <citation type="journal article" date="2010" name="Proc. Natl. Acad. Sci. U.S.A.">
        <title>Insights into evolution of multicellular fungi from the assembled chromosomes of the mushroom Coprinopsis cinerea (Coprinus cinereus).</title>
        <authorList>
            <person name="Stajich J.E."/>
            <person name="Wilke S.K."/>
            <person name="Ahren D."/>
            <person name="Au C.H."/>
            <person name="Birren B.W."/>
            <person name="Borodovsky M."/>
            <person name="Burns C."/>
            <person name="Canback B."/>
            <person name="Casselton L.A."/>
            <person name="Cheng C.K."/>
            <person name="Deng J."/>
            <person name="Dietrich F.S."/>
            <person name="Fargo D.C."/>
            <person name="Farman M.L."/>
            <person name="Gathman A.C."/>
            <person name="Goldberg J."/>
            <person name="Guigo R."/>
            <person name="Hoegger P.J."/>
            <person name="Hooker J.B."/>
            <person name="Huggins A."/>
            <person name="James T.Y."/>
            <person name="Kamada T."/>
            <person name="Kilaru S."/>
            <person name="Kodira C."/>
            <person name="Kues U."/>
            <person name="Kupfer D."/>
            <person name="Kwan H.S."/>
            <person name="Lomsadze A."/>
            <person name="Li W."/>
            <person name="Lilly W.W."/>
            <person name="Ma L.J."/>
            <person name="Mackey A.J."/>
            <person name="Manning G."/>
            <person name="Martin F."/>
            <person name="Muraguchi H."/>
            <person name="Natvig D.O."/>
            <person name="Palmerini H."/>
            <person name="Ramesh M.A."/>
            <person name="Rehmeyer C.J."/>
            <person name="Roe B.A."/>
            <person name="Shenoy N."/>
            <person name="Stanke M."/>
            <person name="Ter-Hovhannisyan V."/>
            <person name="Tunlid A."/>
            <person name="Velagapudi R."/>
            <person name="Vision T.J."/>
            <person name="Zeng Q."/>
            <person name="Zolan M.E."/>
            <person name="Pukkila P.J."/>
        </authorList>
    </citation>
    <scope>NUCLEOTIDE SEQUENCE [LARGE SCALE GENOMIC DNA]</scope>
    <source>
        <strain evidence="2">Okayama-7 / 130 / ATCC MYA-4618 / FGSC 9003</strain>
    </source>
</reference>
<organism evidence="1 2">
    <name type="scientific">Coprinopsis cinerea (strain Okayama-7 / 130 / ATCC MYA-4618 / FGSC 9003)</name>
    <name type="common">Inky cap fungus</name>
    <name type="synonym">Hormographiella aspergillata</name>
    <dbReference type="NCBI Taxonomy" id="240176"/>
    <lineage>
        <taxon>Eukaryota</taxon>
        <taxon>Fungi</taxon>
        <taxon>Dikarya</taxon>
        <taxon>Basidiomycota</taxon>
        <taxon>Agaricomycotina</taxon>
        <taxon>Agaricomycetes</taxon>
        <taxon>Agaricomycetidae</taxon>
        <taxon>Agaricales</taxon>
        <taxon>Agaricineae</taxon>
        <taxon>Psathyrellaceae</taxon>
        <taxon>Coprinopsis</taxon>
    </lineage>
</organism>
<dbReference type="VEuPathDB" id="FungiDB:CC1G_14048"/>
<dbReference type="Proteomes" id="UP000001861">
    <property type="component" value="Unassembled WGS sequence"/>
</dbReference>
<sequence length="162" mass="18400">MEQHIRDVAHIATTWERRQIVGVLWPMEGEKAILVPILLDRMADMIPQVVDVDVHPYINQSLRYNQQVIDMEAYSITLSNGSTGNRTEEFRTTMFYDEPTAVMVNKTILKLTGGRVVRHGNLLAVKSNEYDEIIDAREGDIGVIQNIVVKYLESQELGPGDM</sequence>
<comment type="caution">
    <text evidence="1">The sequence shown here is derived from an EMBL/GenBank/DDBJ whole genome shotgun (WGS) entry which is preliminary data.</text>
</comment>